<protein>
    <submittedName>
        <fullName evidence="3">Uncharacterized protein</fullName>
    </submittedName>
</protein>
<feature type="compositionally biased region" description="Pro residues" evidence="2">
    <location>
        <begin position="1630"/>
        <end position="1648"/>
    </location>
</feature>
<name>A0A250XAP8_9CHLO</name>
<evidence type="ECO:0000256" key="1">
    <source>
        <dbReference type="ARBA" id="ARBA00022581"/>
    </source>
</evidence>
<feature type="compositionally biased region" description="Basic and acidic residues" evidence="2">
    <location>
        <begin position="7"/>
        <end position="17"/>
    </location>
</feature>
<proteinExistence type="predicted"/>
<feature type="compositionally biased region" description="Gly residues" evidence="2">
    <location>
        <begin position="1588"/>
        <end position="1606"/>
    </location>
</feature>
<dbReference type="Proteomes" id="UP000232323">
    <property type="component" value="Unassembled WGS sequence"/>
</dbReference>
<keyword evidence="4" id="KW-1185">Reference proteome</keyword>
<feature type="region of interest" description="Disordered" evidence="2">
    <location>
        <begin position="1261"/>
        <end position="1291"/>
    </location>
</feature>
<comment type="caution">
    <text evidence="3">The sequence shown here is derived from an EMBL/GenBank/DDBJ whole genome shotgun (WGS) entry which is preliminary data.</text>
</comment>
<feature type="region of interest" description="Disordered" evidence="2">
    <location>
        <begin position="1"/>
        <end position="50"/>
    </location>
</feature>
<feature type="compositionally biased region" description="Low complexity" evidence="2">
    <location>
        <begin position="1851"/>
        <end position="1863"/>
    </location>
</feature>
<gene>
    <name evidence="3" type="ORF">CEUSTIGMA_g7408.t1</name>
</gene>
<feature type="region of interest" description="Disordered" evidence="2">
    <location>
        <begin position="752"/>
        <end position="801"/>
    </location>
</feature>
<sequence length="2011" mass="210630">MGLVNSRSKDAQTRHNNNEQACEGGSHDVSSNKHDNSAASSDMAQQPCSEDEVYLIPCPQDEPNNHPAAESQLAAAAAAAAAAASLPHAVVAVESIEPQHDPVKQHLIVSAPMRGSFPTMEASAVNGEAMSPSCTPRAPCTPAAAAAAGPASAVATAVHPSAVAAAATHSPPSAAAAAGSSSAAAAAAETLTTPAVEAEINLGEVSAATAHEVTIDSLMDQQASNNIIRPPLPSAPSAPTMLQIASPSTAVCVPTSPSVTSSCAAAASTIYGFHDSQQHHHYPLRRLRSFRNSSQLLTLIASPLIVAKVGREGGRSHALNKPSSSNDREDHHLQQQQQQGTLSDCTAGATPSAIQHHDSNGDCTAGATPSAMQHHDSNGELSAATCDSSTFYNSTDSGISELVGLLGAGTTSANRSTGAALESSEHAQTQVGGHTLGGLDGSLASAEMGAAAAAAAPAMPAAGCMSAVSSTPSIFGSVCGGQSAEELSGSLLATDDVGNTRLWREGSMASLVRGSSVPLGQEVESSSCKQDASDQNKGLLIRDGHTSSCADAKAACSVITEVAPAGWLLSSSHDPKALSTVLHPIVLHPPTITNWRVPAVQLPPDHVPYLLSFRPLQAELALTTAVFPPLAGGVGPHHHFCPSDLPYTHAKPRSRCPSSEFRDTAEVAHQGFRDTAEVAHQGGGMIGTTAKGGPVSNEEEGNLKLPPHGLEAGEVAAATESGNATMSANMVSSDEVPTPIFARYGVKMSPLDFSKDPPTLRSSSLPTSHMQPPPPPPPPSSALQSSTFPQPLHPDPDPDFSLQESYSAIVKPFYHSSGASLGFIVHFEGVTTEAGRKNMFMHQQMHWPALEPADPDSAYKQQLSATNCNTLDQAADMSHPALVAVPHQPRQLAAAAAAVQGILGRQSLPESMCHDQVATIRRVALPALQQLAQSSSAADGTLIASEVSTEAASKALHGHDVEVRNIQFMTDEVHGSTRCHNTDQDSSTQHACTASHTAPSSTTCQITDGVQSPCQNPCPSPCQSLSAFTAVVQSCGIDKPTRSLNRLPERESEALAGAQHVAETVALNALQDMDCKERGGSRHCHAVSCSHAKGDASVMHHTTRHHSSTHKKHHPRRKHGFWLHVPPPCLSSTLFVLPPHVVQHPHRQDMVLEGGGGEEVVRQLLHNSCKMACSLLKQVGHYASFMRRNQPTDECGGMVQVGGEANASEQADMSAAAVPSGDPTAMSAAEIAEALPREVLLAIKSCKALIFTQDSAPNSAVQLNMSSPPQTSPIQTSASSSQTCPAAPNTARNERSTAFMIVKTLSCTPASINLSTSYSDKLEPAATSILLPPQQFPFPWNMETPPTPNGSGTNNQSLGKHAECPSSQPAPIQDTEDERHQAWDSSSGQQRLAAEKECKQGDSIKACGPEASSLNGKGPRWSPLYFTYDVLWRAAGCSRQPITSASERSMNSKNYENKVLTMMLVHDSQTLSQLLLQPPSASGAHLQVHQLKVSLSPDPLPADALDNSPALVSEAYKHGLGDDVDQQLQQQQQQQQGLGCSRARHNAVKQDGCITAIMQNSPLEAGALHGVATPSLATTSFMSGVPGGGVPGGGVHGGGVHGGGGRAAVKGSGIERSVDSPHFPHFPHSPHSPQPSGPPGRVSRPPPISSQSFEGMSYIAMSNGVRVVAPTQEILTAEQQSKRSNVSALAMAAAAAAAPGAVTKSAAVGKPPIIPLTRSSGPLAAGCRRGSEVSSTLNLTIMIHRDKYSSSGALCGLLGCFQHHPEGSSVDHKSQSGSGGMGPHYPHYRRRRGGRLSAASSGFILPGTLPVLWRPAPNGMRHAQHGAWGMGHAQQDGDLLELPSQPGTIDQPQQHPLHSPSPQCRQISPQKRRPEVTLPSRISSTVRSYKPVMDYALPADKLTRLQEDSTGKTGSKPVQEVSAGAPISVDLNLCRDSTGTQGQCGVGIAGSEPMGRVKRELRQDNESKEFELSFNSQQHWISMLELDEEGVLQHELRHLYEVLLYAERLAS</sequence>
<feature type="compositionally biased region" description="Low complexity" evidence="2">
    <location>
        <begin position="1266"/>
        <end position="1283"/>
    </location>
</feature>
<feature type="region of interest" description="Disordered" evidence="2">
    <location>
        <begin position="1336"/>
        <end position="1415"/>
    </location>
</feature>
<dbReference type="PANTHER" id="PTHR13037:SF24">
    <property type="entry name" value="POLYCOMB PROTEIN PCL-RELATED"/>
    <property type="match status" value="1"/>
</dbReference>
<feature type="region of interest" description="Disordered" evidence="2">
    <location>
        <begin position="1837"/>
        <end position="1879"/>
    </location>
</feature>
<accession>A0A250XAP8</accession>
<evidence type="ECO:0000313" key="4">
    <source>
        <dbReference type="Proteomes" id="UP000232323"/>
    </source>
</evidence>
<feature type="region of interest" description="Disordered" evidence="2">
    <location>
        <begin position="1588"/>
        <end position="1652"/>
    </location>
</feature>
<feature type="compositionally biased region" description="Pro residues" evidence="2">
    <location>
        <begin position="771"/>
        <end position="780"/>
    </location>
</feature>
<dbReference type="EMBL" id="BEGY01000047">
    <property type="protein sequence ID" value="GAX79969.1"/>
    <property type="molecule type" value="Genomic_DNA"/>
</dbReference>
<dbReference type="PANTHER" id="PTHR13037">
    <property type="entry name" value="FORMIN"/>
    <property type="match status" value="1"/>
</dbReference>
<organism evidence="3 4">
    <name type="scientific">Chlamydomonas eustigma</name>
    <dbReference type="NCBI Taxonomy" id="1157962"/>
    <lineage>
        <taxon>Eukaryota</taxon>
        <taxon>Viridiplantae</taxon>
        <taxon>Chlorophyta</taxon>
        <taxon>core chlorophytes</taxon>
        <taxon>Chlorophyceae</taxon>
        <taxon>CS clade</taxon>
        <taxon>Chlamydomonadales</taxon>
        <taxon>Chlamydomonadaceae</taxon>
        <taxon>Chlamydomonas</taxon>
    </lineage>
</organism>
<keyword evidence="1" id="KW-0945">Host-virus interaction</keyword>
<feature type="region of interest" description="Disordered" evidence="2">
    <location>
        <begin position="411"/>
        <end position="435"/>
    </location>
</feature>
<evidence type="ECO:0000256" key="2">
    <source>
        <dbReference type="SAM" id="MobiDB-lite"/>
    </source>
</evidence>
<feature type="compositionally biased region" description="Low complexity" evidence="2">
    <location>
        <begin position="757"/>
        <end position="768"/>
    </location>
</feature>
<feature type="compositionally biased region" description="Basic and acidic residues" evidence="2">
    <location>
        <begin position="1393"/>
        <end position="1402"/>
    </location>
</feature>
<evidence type="ECO:0000313" key="3">
    <source>
        <dbReference type="EMBL" id="GAX79969.1"/>
    </source>
</evidence>
<feature type="region of interest" description="Disordered" evidence="2">
    <location>
        <begin position="313"/>
        <end position="380"/>
    </location>
</feature>
<feature type="region of interest" description="Disordered" evidence="2">
    <location>
        <begin position="1766"/>
        <end position="1790"/>
    </location>
</feature>
<feature type="compositionally biased region" description="Polar residues" evidence="2">
    <location>
        <begin position="1349"/>
        <end position="1358"/>
    </location>
</feature>
<feature type="compositionally biased region" description="Polar residues" evidence="2">
    <location>
        <begin position="37"/>
        <end position="48"/>
    </location>
</feature>
<reference evidence="3 4" key="1">
    <citation type="submission" date="2017-08" db="EMBL/GenBank/DDBJ databases">
        <title>Acidophilic green algal genome provides insights into adaptation to an acidic environment.</title>
        <authorList>
            <person name="Hirooka S."/>
            <person name="Hirose Y."/>
            <person name="Kanesaki Y."/>
            <person name="Higuchi S."/>
            <person name="Fujiwara T."/>
            <person name="Onuma R."/>
            <person name="Era A."/>
            <person name="Ohbayashi R."/>
            <person name="Uzuka A."/>
            <person name="Nozaki H."/>
            <person name="Yoshikawa H."/>
            <person name="Miyagishima S.Y."/>
        </authorList>
    </citation>
    <scope>NUCLEOTIDE SEQUENCE [LARGE SCALE GENOMIC DNA]</scope>
    <source>
        <strain evidence="3 4">NIES-2499</strain>
    </source>
</reference>